<reference evidence="3" key="1">
    <citation type="journal article" date="2021" name="Front. Microbiol.">
        <title>Comprehensive Comparative Genomics and Phenotyping of Methylobacterium Species.</title>
        <authorList>
            <person name="Alessa O."/>
            <person name="Ogura Y."/>
            <person name="Fujitani Y."/>
            <person name="Takami H."/>
            <person name="Hayashi T."/>
            <person name="Sahin N."/>
            <person name="Tani A."/>
        </authorList>
    </citation>
    <scope>NUCLEOTIDE SEQUENCE</scope>
    <source>
        <strain evidence="3">KCTC 52305</strain>
    </source>
</reference>
<protein>
    <recommendedName>
        <fullName evidence="5">DUF4175 domain-containing protein</fullName>
    </recommendedName>
</protein>
<evidence type="ECO:0008006" key="5">
    <source>
        <dbReference type="Google" id="ProtNLM"/>
    </source>
</evidence>
<keyword evidence="4" id="KW-1185">Reference proteome</keyword>
<keyword evidence="2" id="KW-0472">Membrane</keyword>
<accession>A0ABQ4R1W5</accession>
<feature type="compositionally biased region" description="Gly residues" evidence="1">
    <location>
        <begin position="73"/>
        <end position="83"/>
    </location>
</feature>
<name>A0ABQ4R1W5_9HYPH</name>
<feature type="region of interest" description="Disordered" evidence="1">
    <location>
        <begin position="70"/>
        <end position="92"/>
    </location>
</feature>
<comment type="caution">
    <text evidence="3">The sequence shown here is derived from an EMBL/GenBank/DDBJ whole genome shotgun (WGS) entry which is preliminary data.</text>
</comment>
<dbReference type="RefSeq" id="WP_128563490.1">
    <property type="nucleotide sequence ID" value="NZ_BPQH01000014.1"/>
</dbReference>
<feature type="transmembrane region" description="Helical" evidence="2">
    <location>
        <begin position="47"/>
        <end position="65"/>
    </location>
</feature>
<gene>
    <name evidence="3" type="ORF">OPKNFCMD_4298</name>
</gene>
<dbReference type="Proteomes" id="UP001055167">
    <property type="component" value="Unassembled WGS sequence"/>
</dbReference>
<keyword evidence="2" id="KW-1133">Transmembrane helix</keyword>
<feature type="transmembrane region" description="Helical" evidence="2">
    <location>
        <begin position="20"/>
        <end position="41"/>
    </location>
</feature>
<proteinExistence type="predicted"/>
<reference evidence="3" key="2">
    <citation type="submission" date="2021-08" db="EMBL/GenBank/DDBJ databases">
        <authorList>
            <person name="Tani A."/>
            <person name="Ola A."/>
            <person name="Ogura Y."/>
            <person name="Katsura K."/>
            <person name="Hayashi T."/>
        </authorList>
    </citation>
    <scope>NUCLEOTIDE SEQUENCE</scope>
    <source>
        <strain evidence="3">KCTC 52305</strain>
    </source>
</reference>
<organism evidence="3 4">
    <name type="scientific">Methylobacterium crusticola</name>
    <dbReference type="NCBI Taxonomy" id="1697972"/>
    <lineage>
        <taxon>Bacteria</taxon>
        <taxon>Pseudomonadati</taxon>
        <taxon>Pseudomonadota</taxon>
        <taxon>Alphaproteobacteria</taxon>
        <taxon>Hyphomicrobiales</taxon>
        <taxon>Methylobacteriaceae</taxon>
        <taxon>Methylobacterium</taxon>
    </lineage>
</organism>
<evidence type="ECO:0000256" key="1">
    <source>
        <dbReference type="SAM" id="MobiDB-lite"/>
    </source>
</evidence>
<evidence type="ECO:0000313" key="3">
    <source>
        <dbReference type="EMBL" id="GJD51543.1"/>
    </source>
</evidence>
<evidence type="ECO:0000313" key="4">
    <source>
        <dbReference type="Proteomes" id="UP001055167"/>
    </source>
</evidence>
<keyword evidence="2" id="KW-0812">Transmembrane</keyword>
<dbReference type="EMBL" id="BPQH01000014">
    <property type="protein sequence ID" value="GJD51543.1"/>
    <property type="molecule type" value="Genomic_DNA"/>
</dbReference>
<evidence type="ECO:0000256" key="2">
    <source>
        <dbReference type="SAM" id="Phobius"/>
    </source>
</evidence>
<sequence>MSARRAASARARRPATWRTVFGAPLLVGAATLVGLASALFFEGTGWVVSWATLSLPLGLVAWHLWRGLAPRGSGPGRAAGRGGAASRREGTG</sequence>